<proteinExistence type="predicted"/>
<dbReference type="RefSeq" id="WP_055262929.1">
    <property type="nucleotide sequence ID" value="NZ_CYXV01000009.1"/>
</dbReference>
<gene>
    <name evidence="1" type="ORF">ERS852420_02154</name>
</gene>
<organism evidence="1 2">
    <name type="scientific">Roseburia faecis</name>
    <dbReference type="NCBI Taxonomy" id="301302"/>
    <lineage>
        <taxon>Bacteria</taxon>
        <taxon>Bacillati</taxon>
        <taxon>Bacillota</taxon>
        <taxon>Clostridia</taxon>
        <taxon>Lachnospirales</taxon>
        <taxon>Lachnospiraceae</taxon>
        <taxon>Roseburia</taxon>
    </lineage>
</organism>
<evidence type="ECO:0000313" key="1">
    <source>
        <dbReference type="EMBL" id="CUN01826.1"/>
    </source>
</evidence>
<protein>
    <submittedName>
        <fullName evidence="1">Uncharacterized protein</fullName>
    </submittedName>
</protein>
<dbReference type="Proteomes" id="UP000095495">
    <property type="component" value="Unassembled WGS sequence"/>
</dbReference>
<name>A0A173THZ2_9FIRM</name>
<reference evidence="1 2" key="1">
    <citation type="submission" date="2015-09" db="EMBL/GenBank/DDBJ databases">
        <authorList>
            <consortium name="Pathogen Informatics"/>
        </authorList>
    </citation>
    <scope>NUCLEOTIDE SEQUENCE [LARGE SCALE GENOMIC DNA]</scope>
    <source>
        <strain evidence="1 2">2789STDY5608863</strain>
    </source>
</reference>
<evidence type="ECO:0000313" key="2">
    <source>
        <dbReference type="Proteomes" id="UP000095495"/>
    </source>
</evidence>
<dbReference type="GeneID" id="99748801"/>
<accession>A0A173THZ2</accession>
<dbReference type="AlphaFoldDB" id="A0A173THZ2"/>
<dbReference type="EMBL" id="CYXV01000009">
    <property type="protein sequence ID" value="CUN01826.1"/>
    <property type="molecule type" value="Genomic_DNA"/>
</dbReference>
<sequence length="136" mass="15743">MKQENEINVLSSAGKARKRGLQKEKLVEMGQHRKWDTTISGIEVRKINDSQKIWVNSVRLNGLLSKIVRDDKENQKKAIAQKINGILNENDNGREVYVPMSAKDVRFCFENQLENMPQNTFCLRPSTVQKRKMVSR</sequence>